<protein>
    <recommendedName>
        <fullName evidence="3">AIM24 family protein</fullName>
    </recommendedName>
</protein>
<dbReference type="OrthoDB" id="8707822at2"/>
<dbReference type="Proteomes" id="UP000032234">
    <property type="component" value="Chromosome"/>
</dbReference>
<dbReference type="EMBL" id="CP010849">
    <property type="protein sequence ID" value="AJP03697.1"/>
    <property type="molecule type" value="Genomic_DNA"/>
</dbReference>
<dbReference type="PANTHER" id="PTHR38074">
    <property type="entry name" value="ALTERED INHERITANCE OF MITOCHONDRIA PROTEIN 24, MITOCHONDRIAL"/>
    <property type="match status" value="1"/>
</dbReference>
<dbReference type="Pfam" id="PF01987">
    <property type="entry name" value="AIM24"/>
    <property type="match status" value="1"/>
</dbReference>
<keyword evidence="2" id="KW-1185">Reference proteome</keyword>
<evidence type="ECO:0008006" key="3">
    <source>
        <dbReference type="Google" id="ProtNLM"/>
    </source>
</evidence>
<evidence type="ECO:0000313" key="1">
    <source>
        <dbReference type="EMBL" id="AJP03697.1"/>
    </source>
</evidence>
<accession>A0A0C5FUH4</accession>
<dbReference type="PANTHER" id="PTHR38074:SF1">
    <property type="entry name" value="ALTERED INHERITANCE OF MITOCHONDRIA PROTEIN 24, MITOCHONDRIAL"/>
    <property type="match status" value="1"/>
</dbReference>
<organism evidence="1 2">
    <name type="scientific">Streptomyces cyaneogriseus subsp. noncyanogenus</name>
    <dbReference type="NCBI Taxonomy" id="477245"/>
    <lineage>
        <taxon>Bacteria</taxon>
        <taxon>Bacillati</taxon>
        <taxon>Actinomycetota</taxon>
        <taxon>Actinomycetes</taxon>
        <taxon>Kitasatosporales</taxon>
        <taxon>Streptomycetaceae</taxon>
        <taxon>Streptomyces</taxon>
    </lineage>
</organism>
<dbReference type="SUPFAM" id="SSF51219">
    <property type="entry name" value="TRAP-like"/>
    <property type="match status" value="1"/>
</dbReference>
<evidence type="ECO:0000313" key="2">
    <source>
        <dbReference type="Proteomes" id="UP000032234"/>
    </source>
</evidence>
<dbReference type="InterPro" id="IPR016031">
    <property type="entry name" value="Trp_RNA-bd_attenuator-like_dom"/>
</dbReference>
<dbReference type="STRING" id="477245.TU94_21615"/>
<gene>
    <name evidence="1" type="ORF">TU94_21615</name>
</gene>
<dbReference type="InterPro" id="IPR036983">
    <property type="entry name" value="AIM24_sf"/>
</dbReference>
<dbReference type="InterPro" id="IPR002838">
    <property type="entry name" value="AIM24"/>
</dbReference>
<dbReference type="Gene3D" id="3.60.160.10">
    <property type="entry name" value="Mitochondrial biogenesis AIM24"/>
    <property type="match status" value="1"/>
</dbReference>
<proteinExistence type="predicted"/>
<dbReference type="PATRIC" id="fig|477245.3.peg.4568"/>
<dbReference type="RefSeq" id="WP_044383641.1">
    <property type="nucleotide sequence ID" value="NZ_CP010849.1"/>
</dbReference>
<sequence>MDLQTLNEHRPAATGVRMSVHSSKTLKVTMVTGQDLYAKAGSMIAYDGYVQFEGAPAGLRRTAEEMVTGEGGRLMLCRGDGDLYLADYGGEVLVVHLNDEALSVNGPTLLACDASLQLTIEPVKGLAKLSGSGLTNLVIRGTGWVALVSRGMPISLDCAERDTYVDPDALIAWTDGLDMKARRTIKASALIGRGSGEAFQVGFRGQGFVVVQPSEDTGDRFKIRG</sequence>
<name>A0A0C5FUH4_9ACTN</name>
<reference evidence="1 2" key="1">
    <citation type="submission" date="2015-02" db="EMBL/GenBank/DDBJ databases">
        <title>Genome sequence of thermotolerant Streptomyces cyaneogriseus subsp. Noncyanogenus NMWT1, the producer of nematocidal antibiotics nemadectin.</title>
        <authorList>
            <person name="Wang H."/>
            <person name="Li C."/>
            <person name="Xiang W."/>
            <person name="Wang X."/>
        </authorList>
    </citation>
    <scope>NUCLEOTIDE SEQUENCE [LARGE SCALE GENOMIC DNA]</scope>
    <source>
        <strain evidence="1 2">NMWT 1</strain>
    </source>
</reference>
<dbReference type="HOGENOM" id="CLU_057502_2_1_11"/>
<dbReference type="KEGG" id="scw:TU94_21615"/>
<dbReference type="AlphaFoldDB" id="A0A0C5FUH4"/>